<dbReference type="NCBIfam" id="TIGR04257">
    <property type="entry name" value="nanowire_3heme"/>
    <property type="match status" value="2"/>
</dbReference>
<evidence type="ECO:0000313" key="2">
    <source>
        <dbReference type="EMBL" id="RWX51182.1"/>
    </source>
</evidence>
<proteinExistence type="predicted"/>
<sequence length="229" mass="24497">MKLNKVMMIVVLLGSIGVFVTGLKNGTQEAQAATQEAPVQGAPAVLFPDYEIGLFSHKAHVTGAALQCTACHNGIFEMSASTAKGNDDFNKISFGEGKYCGACHNGSVAFGVQDEASCSRCHGNDVTSPDTILLEKPLKAILFNHALHNKELGLACNECHMKLFDMKTGSTGEEADFTMEAMYNGKYCGACHNGTMAFDLKADCTKCHVDTPEYKRATSGAGKKEKVEQ</sequence>
<protein>
    <submittedName>
        <fullName evidence="2">C(7)-type cytochrome triheme domain-containing protein</fullName>
    </submittedName>
</protein>
<dbReference type="EMBL" id="MTKS01000191">
    <property type="protein sequence ID" value="RWX51182.1"/>
    <property type="molecule type" value="Genomic_DNA"/>
</dbReference>
<dbReference type="PANTHER" id="PTHR39425:SF1">
    <property type="entry name" value="CYTOCHROME C7-LIKE DOMAIN-CONTAINING PROTEIN"/>
    <property type="match status" value="1"/>
</dbReference>
<dbReference type="Pfam" id="PF14522">
    <property type="entry name" value="Cytochrome_C7"/>
    <property type="match status" value="2"/>
</dbReference>
<reference evidence="2 3" key="1">
    <citation type="submission" date="2017-01" db="EMBL/GenBank/DDBJ databases">
        <title>The cable genome- insights into the physiology and evolution of filamentous bacteria capable of sulfide oxidation via long distance electron transfer.</title>
        <authorList>
            <person name="Schreiber L."/>
            <person name="Bjerg J.T."/>
            <person name="Boggild A."/>
            <person name="Van De Vossenberg J."/>
            <person name="Meysman F."/>
            <person name="Nielsen L.P."/>
            <person name="Schramm A."/>
            <person name="Kjeldsen K.U."/>
        </authorList>
    </citation>
    <scope>NUCLEOTIDE SEQUENCE [LARGE SCALE GENOMIC DNA]</scope>
    <source>
        <strain evidence="2">A5</strain>
    </source>
</reference>
<name>A0A444JDL6_9BACT</name>
<evidence type="ECO:0000259" key="1">
    <source>
        <dbReference type="Pfam" id="PF14522"/>
    </source>
</evidence>
<dbReference type="Proteomes" id="UP000288892">
    <property type="component" value="Unassembled WGS sequence"/>
</dbReference>
<evidence type="ECO:0000313" key="3">
    <source>
        <dbReference type="Proteomes" id="UP000288892"/>
    </source>
</evidence>
<dbReference type="Gene3D" id="3.90.10.10">
    <property type="entry name" value="Cytochrome C3"/>
    <property type="match status" value="2"/>
</dbReference>
<dbReference type="SUPFAM" id="SSF48695">
    <property type="entry name" value="Multiheme cytochromes"/>
    <property type="match status" value="1"/>
</dbReference>
<comment type="caution">
    <text evidence="2">The sequence shown here is derived from an EMBL/GenBank/DDBJ whole genome shotgun (WGS) entry which is preliminary data.</text>
</comment>
<accession>A0A444JDL6</accession>
<gene>
    <name evidence="2" type="ORF">VU01_11912</name>
</gene>
<organism evidence="2 3">
    <name type="scientific">Candidatus Electrothrix marina</name>
    <dbReference type="NCBI Taxonomy" id="1859130"/>
    <lineage>
        <taxon>Bacteria</taxon>
        <taxon>Pseudomonadati</taxon>
        <taxon>Thermodesulfobacteriota</taxon>
        <taxon>Desulfobulbia</taxon>
        <taxon>Desulfobulbales</taxon>
        <taxon>Desulfobulbaceae</taxon>
        <taxon>Candidatus Electrothrix</taxon>
    </lineage>
</organism>
<keyword evidence="3" id="KW-1185">Reference proteome</keyword>
<dbReference type="InterPro" id="IPR036280">
    <property type="entry name" value="Multihaem_cyt_sf"/>
</dbReference>
<dbReference type="InterPro" id="IPR026352">
    <property type="entry name" value="Nanowire_3heme"/>
</dbReference>
<dbReference type="PANTHER" id="PTHR39425">
    <property type="entry name" value="LIPOPROTEIN CYTOCHROME C"/>
    <property type="match status" value="1"/>
</dbReference>
<dbReference type="AlphaFoldDB" id="A0A444JDL6"/>
<feature type="domain" description="Cytochrome c7-like" evidence="1">
    <location>
        <begin position="142"/>
        <end position="208"/>
    </location>
</feature>
<feature type="domain" description="Cytochrome c7-like" evidence="1">
    <location>
        <begin position="55"/>
        <end position="122"/>
    </location>
</feature>
<dbReference type="InterPro" id="IPR029467">
    <property type="entry name" value="Cyt_c7-like"/>
</dbReference>